<feature type="transmembrane region" description="Helical" evidence="11">
    <location>
        <begin position="604"/>
        <end position="621"/>
    </location>
</feature>
<dbReference type="GO" id="GO:0005886">
    <property type="term" value="C:plasma membrane"/>
    <property type="evidence" value="ECO:0007669"/>
    <property type="project" value="UniProtKB-SubCell"/>
</dbReference>
<evidence type="ECO:0000256" key="6">
    <source>
        <dbReference type="ARBA" id="ARBA00022692"/>
    </source>
</evidence>
<dbReference type="InterPro" id="IPR050524">
    <property type="entry name" value="APC_YAT"/>
</dbReference>
<evidence type="ECO:0000313" key="15">
    <source>
        <dbReference type="Proteomes" id="UP000241107"/>
    </source>
</evidence>
<feature type="transmembrane region" description="Helical" evidence="11">
    <location>
        <begin position="817"/>
        <end position="835"/>
    </location>
</feature>
<feature type="chain" id="PRO_5015172210" description="Rap-GAP domain-containing protein" evidence="12">
    <location>
        <begin position="17"/>
        <end position="2493"/>
    </location>
</feature>
<dbReference type="OrthoDB" id="19311at2759"/>
<keyword evidence="8 11" id="KW-1133">Transmembrane helix</keyword>
<keyword evidence="12" id="KW-0732">Signal</keyword>
<feature type="transmembrane region" description="Helical" evidence="11">
    <location>
        <begin position="633"/>
        <end position="654"/>
    </location>
</feature>
<keyword evidence="4" id="KW-0343">GTPase activation</keyword>
<dbReference type="PROSITE" id="PS50085">
    <property type="entry name" value="RAPGAP"/>
    <property type="match status" value="1"/>
</dbReference>
<gene>
    <name evidence="14" type="ORF">C7M61_000367</name>
</gene>
<keyword evidence="6 11" id="KW-0812">Transmembrane</keyword>
<feature type="transmembrane region" description="Helical" evidence="11">
    <location>
        <begin position="881"/>
        <end position="909"/>
    </location>
</feature>
<dbReference type="STRING" id="418784.A0A2P7YXL3"/>
<evidence type="ECO:0000256" key="3">
    <source>
        <dbReference type="ARBA" id="ARBA00022448"/>
    </source>
</evidence>
<dbReference type="InterPro" id="IPR035974">
    <property type="entry name" value="Rap/Ran-GAP_sf"/>
</dbReference>
<feature type="transmembrane region" description="Helical" evidence="11">
    <location>
        <begin position="674"/>
        <end position="695"/>
    </location>
</feature>
<feature type="region of interest" description="Disordered" evidence="10">
    <location>
        <begin position="2410"/>
        <end position="2440"/>
    </location>
</feature>
<dbReference type="FunFam" id="3.40.50.11210:FF:000007">
    <property type="entry name" value="Tuberous sclerosis 2"/>
    <property type="match status" value="1"/>
</dbReference>
<dbReference type="GeneID" id="36563760"/>
<feature type="domain" description="Rap-GAP" evidence="13">
    <location>
        <begin position="2175"/>
        <end position="2408"/>
    </location>
</feature>
<dbReference type="Pfam" id="PF00324">
    <property type="entry name" value="AA_permease"/>
    <property type="match status" value="1"/>
</dbReference>
<dbReference type="PROSITE" id="PS00218">
    <property type="entry name" value="AMINO_ACID_PERMEASE_1"/>
    <property type="match status" value="1"/>
</dbReference>
<dbReference type="GO" id="GO:0005096">
    <property type="term" value="F:GTPase activator activity"/>
    <property type="evidence" value="ECO:0007669"/>
    <property type="project" value="UniProtKB-KW"/>
</dbReference>
<dbReference type="Pfam" id="PF11864">
    <property type="entry name" value="DUF3384"/>
    <property type="match status" value="1"/>
</dbReference>
<evidence type="ECO:0000256" key="10">
    <source>
        <dbReference type="SAM" id="MobiDB-lite"/>
    </source>
</evidence>
<evidence type="ECO:0000256" key="12">
    <source>
        <dbReference type="SAM" id="SignalP"/>
    </source>
</evidence>
<dbReference type="InterPro" id="IPR000331">
    <property type="entry name" value="Rap/Ran_GAP_dom"/>
</dbReference>
<sequence length="2493" mass="280087">MLIATWLLMAISSASTLPKWIAEDSYILNQIDEEKIEIDNILKSPTHFKDLPPILKLPKSHEKTLKEGEIPQYVIDYAPFVHLYSEERYLPYDIKEYVTHFHATHKNGTTIPGTDNGRLNITSLSKLPKRPAVYLTADEDFDTDPDWITGVKNKPNLVNGEIKDAPATLIIVDKGNGWVDAFWFYFYSFNLGPFVMGLGPYGNHVGDWEHSLVRFYKGKPVIVWMSAHGGGGAYYYKHLEKYELDPKHPIIFSARGTHANYVSVGTHPHDLPYEILCDFTDRGPLWNPTKNYLAYSYDGKFVYPAENNTNTKHRGREATYGDWLTFTGHWGDKKLANDDPRQSHSLIGGFKYIDGPKGPLKKNLLRIIPCERHKWWNFWNGCNVRENIKWGIGVESEGYNCGNMFVNMRPRWLKKILQQMAESSSYLEKFSDNEIHQRSYNANSEKPGRWQNFKDSFKRVNVEDDIDPDLSDIERANLLTSKLPLQRKLKSRNITMIAIGSSIGSALFVGSGSALSTGGPGGILIGWTITGLAIFTTMQSLGELSVAFPVSGGFNLYASRFIDPSVGFAVAWNYFIQFLVLLPLELVSSSITMKFWNTSVNPDIWVLIFYIVVCSINMIGVRAYGEAEFIFSLIKVTAVIGFIIVSIVLAAGGAPNGVHHGAEFWHNPGAFANGFKGVASVFVTAAFAYAGVELVGLAAAESENPRRALPRAIKQVFWRILMFYLVSLTLICFLVPYNSDRLLGASSVDVTASPFVIAIESGGISGLPHVMNAVILISVISVASTSVYASSRTLTSLAEQGLAPSFCAYIDRAGRPLAAIIICNIFALLAFIAASNKEAEVFDWLMSISALSSIASWISINWAHIRFRRGLKTQGRSTDELTFVAQTGVIGSYLGGTIFVLVLIAQFWIALFPVGDKSSAYNFFLSYLGGVILIVFYIGHKIWKRNWILQIPSRKLDLDTGRREPDLELLREQLRQERAFLRGKPWSLKPALGNVPVVINAKVVGGGADMQKLLLQLQTGSASTRAQVATQITEALEKYYLSSIPEVWYLARDLCDSQHPGGVRRSALKLLVKCIQQDEDAVSNRLKFYSDIVEFCKVSETKVDNEFDLFLSALKALTNDGRDIHDLYIYDQNGSFSEFLFRCFKALAGHAKKYSDGPDPSKDDRTFHNLIDLTSYITNCVQFNYALTEDQSFSSIVNVLVRLSLETKNLTIVSVYLDLVKYSIVLISAAEDVFRDVVKLLCYVYATFIDLRLTCSDLIKQCCIESPTPVISTLGSVIFNNDVIKYSNDTDPSQDMTRTKTFDGMLHISSCLGAISILESVFIQICSDRKMSDITFVIDQAYDDIVDALSLRIPFINSAFLSMFSRLFDLDEHGSTFANDSLFTKLFPFYLWYSTSRSVFNILRFMDVNTEQDAENWLTICDALNARYAQEDLTAPKDALADLFMTHPSAVSDNAATFAIEYFKDERLCLVFNSLWKGNCQRLLNAHFYASGASSESKKNVLITIKEAHESSLTLFDDASIARIILDVLERSFQEQDPVTIEYLYGDFLHDFMSLSNHSMVKQIFEVFHSAFKPDPPKPERQKSMRSLSSRGSGRYFQTSLRQLSVVSDRSTQLQRTLNPKVFDRLAQTISKFFITSSISNPDDAIETYNFMTRFLRFCIDQAHISALIALLRSLVRIRVSSRGRVYFTEVTDMGGLASAFKRASSDPNFDGSKSILWEYPESLAYIPEGYLDRPTKIILLQLISLPETKGSENQSTLDIGHWVDTVRLIITNYYHWEVYSFVWAHYCSQLSNMSLFKTQEAHILDLQKIVCDQLMLNLPTSEAFPTEHTSVTKSDLQVALVRILSSLLGYHGLFTKADEDQVVSSIIFAMGSYERTAIPCIHILNVCCYEIPLSIKKFLTAILTKLQTGVTSSFASPPTLEFMMSLINLQAITSSFTIDDYKRFFAIAFKYIQYASMLRAQISQGKASKEQEDVLQKHGVDAIVEQKASTQLTPITPIMNEYLYLISYRLIARLFLTINLNDRRKLSPFLLRNLVLANQIDETDIKHEPTIALADFLIRFACSDIPLKVVIPPKPSLEKTNDVTNSWLLGSVIMTITTNTINGDSLITVRRPTSVSVFRIQFDPSMLQTTTNSDGNQRLVLNSYFLLQVTNFLEVKEQLKPVPLLEDAATERALGSLDRTPVVSFHKAGIVYIGSGQTDETAILGNTVGSASYHRFLDLLGRLIRLKDADSVYVGGLDKENGSDGEYAYIWGDTISQTVFHVTTLMPNVASDKYHSFKKRHIGNNHVNVYFDESGHSFNFNTIKSQFNFLNIVITPHTPLQRAGGNVEAEVFKVKTFRRHGVPGIFSTTHFKLISAEQLPTFIRNSILISDKFAQVWHNCSNGEYVSNWQLRVRQIESIRKRTLELHKTNQEQQKKQGKENPHSSDGAVGGPNMSAPDVIATDMTNSFLEQLQGGVTNGSGEEFNQATNSRYDYATGEDHGAYQRIEFGSYT</sequence>
<evidence type="ECO:0000256" key="5">
    <source>
        <dbReference type="ARBA" id="ARBA00022475"/>
    </source>
</evidence>
<dbReference type="Gene3D" id="1.20.1740.10">
    <property type="entry name" value="Amino acid/polyamine transporter I"/>
    <property type="match status" value="1"/>
</dbReference>
<dbReference type="GO" id="GO:0051056">
    <property type="term" value="P:regulation of small GTPase mediated signal transduction"/>
    <property type="evidence" value="ECO:0007669"/>
    <property type="project" value="InterPro"/>
</dbReference>
<feature type="transmembrane region" description="Helical" evidence="11">
    <location>
        <begin position="561"/>
        <end position="584"/>
    </location>
</feature>
<dbReference type="Gene3D" id="3.40.50.11210">
    <property type="entry name" value="Rap/Ran-GAP"/>
    <property type="match status" value="1"/>
</dbReference>
<dbReference type="InterPro" id="IPR024584">
    <property type="entry name" value="Tuberin_N"/>
</dbReference>
<dbReference type="InterPro" id="IPR018515">
    <property type="entry name" value="Tuberin-type_domain"/>
</dbReference>
<name>A0A2P7YXL3_9ASCO</name>
<evidence type="ECO:0000256" key="7">
    <source>
        <dbReference type="ARBA" id="ARBA00022970"/>
    </source>
</evidence>
<feature type="transmembrane region" description="Helical" evidence="11">
    <location>
        <begin position="521"/>
        <end position="541"/>
    </location>
</feature>
<accession>A0A2P7YXL3</accession>
<keyword evidence="15" id="KW-1185">Reference proteome</keyword>
<dbReference type="FunFam" id="1.20.1740.10:FF:000017">
    <property type="entry name" value="Amino acid permease"/>
    <property type="match status" value="1"/>
</dbReference>
<feature type="signal peptide" evidence="12">
    <location>
        <begin position="1"/>
        <end position="16"/>
    </location>
</feature>
<evidence type="ECO:0000256" key="2">
    <source>
        <dbReference type="ARBA" id="ARBA00006983"/>
    </source>
</evidence>
<evidence type="ECO:0000256" key="11">
    <source>
        <dbReference type="SAM" id="Phobius"/>
    </source>
</evidence>
<comment type="similarity">
    <text evidence="2">Belongs to the amino acid-polyamine-organocation (APC) superfamily. YAT (TC 2.A.3.10) family.</text>
</comment>
<dbReference type="InterPro" id="IPR004840">
    <property type="entry name" value="Amino_acid_permease_CS"/>
</dbReference>
<dbReference type="Pfam" id="PF03542">
    <property type="entry name" value="Tuberin"/>
    <property type="match status" value="1"/>
</dbReference>
<evidence type="ECO:0000313" key="14">
    <source>
        <dbReference type="EMBL" id="PSK40717.1"/>
    </source>
</evidence>
<feature type="transmembrane region" description="Helical" evidence="11">
    <location>
        <begin position="494"/>
        <end position="515"/>
    </location>
</feature>
<keyword evidence="5" id="KW-1003">Cell membrane</keyword>
<dbReference type="VEuPathDB" id="FungiDB:C7M61_000367"/>
<evidence type="ECO:0000256" key="4">
    <source>
        <dbReference type="ARBA" id="ARBA00022468"/>
    </source>
</evidence>
<dbReference type="EMBL" id="PYFQ01000001">
    <property type="protein sequence ID" value="PSK40717.1"/>
    <property type="molecule type" value="Genomic_DNA"/>
</dbReference>
<dbReference type="PANTHER" id="PTHR43341">
    <property type="entry name" value="AMINO ACID PERMEASE"/>
    <property type="match status" value="1"/>
</dbReference>
<evidence type="ECO:0000256" key="9">
    <source>
        <dbReference type="ARBA" id="ARBA00023136"/>
    </source>
</evidence>
<comment type="subcellular location">
    <subcellularLocation>
        <location evidence="1">Cell membrane</location>
        <topology evidence="1">Multi-pass membrane protein</topology>
    </subcellularLocation>
</comment>
<dbReference type="PANTHER" id="PTHR43341:SF1">
    <property type="entry name" value="GENERAL AMINO-ACID PERMEASE GAP1"/>
    <property type="match status" value="1"/>
</dbReference>
<dbReference type="InterPro" id="IPR004841">
    <property type="entry name" value="AA-permease/SLC12A_dom"/>
</dbReference>
<evidence type="ECO:0000256" key="1">
    <source>
        <dbReference type="ARBA" id="ARBA00004651"/>
    </source>
</evidence>
<keyword evidence="3" id="KW-0813">Transport</keyword>
<comment type="caution">
    <text evidence="14">The sequence shown here is derived from an EMBL/GenBank/DDBJ whole genome shotgun (WGS) entry which is preliminary data.</text>
</comment>
<dbReference type="InterPro" id="IPR004762">
    <property type="entry name" value="Amino_acid_permease_fungi"/>
</dbReference>
<dbReference type="Pfam" id="PF06101">
    <property type="entry name" value="Vps62"/>
    <property type="match status" value="1"/>
</dbReference>
<feature type="transmembrane region" description="Helical" evidence="11">
    <location>
        <begin position="841"/>
        <end position="860"/>
    </location>
</feature>
<organism evidence="14 15">
    <name type="scientific">Candidozyma pseudohaemuli</name>
    <dbReference type="NCBI Taxonomy" id="418784"/>
    <lineage>
        <taxon>Eukaryota</taxon>
        <taxon>Fungi</taxon>
        <taxon>Dikarya</taxon>
        <taxon>Ascomycota</taxon>
        <taxon>Saccharomycotina</taxon>
        <taxon>Pichiomycetes</taxon>
        <taxon>Metschnikowiaceae</taxon>
        <taxon>Candidozyma</taxon>
    </lineage>
</organism>
<protein>
    <recommendedName>
        <fullName evidence="13">Rap-GAP domain-containing protein</fullName>
    </recommendedName>
</protein>
<feature type="compositionally biased region" description="Basic and acidic residues" evidence="10">
    <location>
        <begin position="2410"/>
        <end position="2424"/>
    </location>
</feature>
<feature type="transmembrane region" description="Helical" evidence="11">
    <location>
        <begin position="1304"/>
        <end position="1325"/>
    </location>
</feature>
<dbReference type="Pfam" id="PF02145">
    <property type="entry name" value="Rap_GAP"/>
    <property type="match status" value="1"/>
</dbReference>
<dbReference type="InterPro" id="IPR009291">
    <property type="entry name" value="Vps62"/>
</dbReference>
<dbReference type="SUPFAM" id="SSF111347">
    <property type="entry name" value="Rap/Ran-GAP"/>
    <property type="match status" value="1"/>
</dbReference>
<keyword evidence="9 11" id="KW-0472">Membrane</keyword>
<feature type="transmembrane region" description="Helical" evidence="11">
    <location>
        <begin position="716"/>
        <end position="737"/>
    </location>
</feature>
<dbReference type="RefSeq" id="XP_024715416.1">
    <property type="nucleotide sequence ID" value="XM_024855817.1"/>
</dbReference>
<proteinExistence type="inferred from homology"/>
<dbReference type="GO" id="GO:0015171">
    <property type="term" value="F:amino acid transmembrane transporter activity"/>
    <property type="evidence" value="ECO:0007669"/>
    <property type="project" value="TreeGrafter"/>
</dbReference>
<keyword evidence="7" id="KW-0029">Amino-acid transport</keyword>
<reference evidence="14 15" key="1">
    <citation type="submission" date="2018-03" db="EMBL/GenBank/DDBJ databases">
        <title>Candida pseudohaemulonii genome assembly and annotation.</title>
        <authorList>
            <person name="Munoz J.F."/>
            <person name="Gade L.G."/>
            <person name="Chow N.A."/>
            <person name="Litvintseva A.P."/>
            <person name="Loparev V.N."/>
            <person name="Cuomo C.A."/>
        </authorList>
    </citation>
    <scope>NUCLEOTIDE SEQUENCE [LARGE SCALE GENOMIC DNA]</scope>
    <source>
        <strain evidence="14 15">B12108</strain>
    </source>
</reference>
<dbReference type="NCBIfam" id="TIGR00913">
    <property type="entry name" value="2A0310"/>
    <property type="match status" value="1"/>
</dbReference>
<evidence type="ECO:0000256" key="8">
    <source>
        <dbReference type="ARBA" id="ARBA00022989"/>
    </source>
</evidence>
<dbReference type="Proteomes" id="UP000241107">
    <property type="component" value="Unassembled WGS sequence"/>
</dbReference>
<evidence type="ECO:0000259" key="13">
    <source>
        <dbReference type="PROSITE" id="PS50085"/>
    </source>
</evidence>
<feature type="transmembrane region" description="Helical" evidence="11">
    <location>
        <begin position="921"/>
        <end position="939"/>
    </location>
</feature>